<evidence type="ECO:0000256" key="2">
    <source>
        <dbReference type="ARBA" id="ARBA00023015"/>
    </source>
</evidence>
<dbReference type="Pfam" id="PF13977">
    <property type="entry name" value="TetR_C_6"/>
    <property type="match status" value="1"/>
</dbReference>
<dbReference type="PANTHER" id="PTHR30055:SF219">
    <property type="entry name" value="TRANSCRIPTIONAL REGULATORY PROTEIN"/>
    <property type="match status" value="1"/>
</dbReference>
<dbReference type="PROSITE" id="PS50977">
    <property type="entry name" value="HTH_TETR_2"/>
    <property type="match status" value="1"/>
</dbReference>
<proteinExistence type="predicted"/>
<organism evidence="7 8">
    <name type="scientific">Nocardiopsis eucommiae</name>
    <dbReference type="NCBI Taxonomy" id="2831970"/>
    <lineage>
        <taxon>Bacteria</taxon>
        <taxon>Bacillati</taxon>
        <taxon>Actinomycetota</taxon>
        <taxon>Actinomycetes</taxon>
        <taxon>Streptosporangiales</taxon>
        <taxon>Nocardiopsidaceae</taxon>
        <taxon>Nocardiopsis</taxon>
    </lineage>
</organism>
<evidence type="ECO:0000256" key="5">
    <source>
        <dbReference type="PROSITE-ProRule" id="PRU00335"/>
    </source>
</evidence>
<feature type="domain" description="HTH tetR-type" evidence="6">
    <location>
        <begin position="1"/>
        <end position="61"/>
    </location>
</feature>
<dbReference type="InterPro" id="IPR050109">
    <property type="entry name" value="HTH-type_TetR-like_transc_reg"/>
</dbReference>
<dbReference type="InterPro" id="IPR001647">
    <property type="entry name" value="HTH_TetR"/>
</dbReference>
<dbReference type="SUPFAM" id="SSF48498">
    <property type="entry name" value="Tetracyclin repressor-like, C-terminal domain"/>
    <property type="match status" value="1"/>
</dbReference>
<accession>A0A975LBB2</accession>
<dbReference type="InterPro" id="IPR036271">
    <property type="entry name" value="Tet_transcr_reg_TetR-rel_C_sf"/>
</dbReference>
<dbReference type="PRINTS" id="PR00455">
    <property type="entry name" value="HTHTETR"/>
</dbReference>
<dbReference type="Pfam" id="PF00440">
    <property type="entry name" value="TetR_N"/>
    <property type="match status" value="1"/>
</dbReference>
<dbReference type="GO" id="GO:0003700">
    <property type="term" value="F:DNA-binding transcription factor activity"/>
    <property type="evidence" value="ECO:0007669"/>
    <property type="project" value="TreeGrafter"/>
</dbReference>
<dbReference type="InterPro" id="IPR009057">
    <property type="entry name" value="Homeodomain-like_sf"/>
</dbReference>
<keyword evidence="2" id="KW-0805">Transcription regulation</keyword>
<keyword evidence="4" id="KW-0804">Transcription</keyword>
<keyword evidence="1" id="KW-0678">Repressor</keyword>
<dbReference type="Gene3D" id="1.10.357.10">
    <property type="entry name" value="Tetracycline Repressor, domain 2"/>
    <property type="match status" value="1"/>
</dbReference>
<dbReference type="SUPFAM" id="SSF46689">
    <property type="entry name" value="Homeodomain-like"/>
    <property type="match status" value="1"/>
</dbReference>
<evidence type="ECO:0000256" key="1">
    <source>
        <dbReference type="ARBA" id="ARBA00022491"/>
    </source>
</evidence>
<dbReference type="InterPro" id="IPR039538">
    <property type="entry name" value="BetI_C"/>
</dbReference>
<protein>
    <submittedName>
        <fullName evidence="7">TetR/AcrR family transcriptional regulator</fullName>
    </submittedName>
</protein>
<dbReference type="AlphaFoldDB" id="A0A975LBB2"/>
<evidence type="ECO:0000256" key="4">
    <source>
        <dbReference type="ARBA" id="ARBA00023163"/>
    </source>
</evidence>
<dbReference type="PANTHER" id="PTHR30055">
    <property type="entry name" value="HTH-TYPE TRANSCRIPTIONAL REGULATOR RUTR"/>
    <property type="match status" value="1"/>
</dbReference>
<dbReference type="Proteomes" id="UP000682416">
    <property type="component" value="Chromosome"/>
</dbReference>
<gene>
    <name evidence="7" type="ORF">KGD82_04045</name>
</gene>
<reference evidence="7" key="1">
    <citation type="submission" date="2021-05" db="EMBL/GenBank/DDBJ databases">
        <authorList>
            <person name="Kaiqin L."/>
            <person name="Jian G."/>
        </authorList>
    </citation>
    <scope>NUCLEOTIDE SEQUENCE</scope>
    <source>
        <strain evidence="7">HDS5</strain>
    </source>
</reference>
<sequence>MSQREDLLVGARKCLAEKGYAKTTARDIAAASGAHLASIGYHFGSKDRLMNTAVIEATGEWGDVFAEAVARSRPETARDRARLLLTTLFETLPQHRDLMVSSVQVFGQAQFDEDMRAHLAEGIAEARREFGALILGVPVAEVDPGTAAGLGSMVYNLVTGYVLQYLVDPDSLPTVDQAMDGLRALLPE</sequence>
<evidence type="ECO:0000313" key="8">
    <source>
        <dbReference type="Proteomes" id="UP000682416"/>
    </source>
</evidence>
<keyword evidence="3 5" id="KW-0238">DNA-binding</keyword>
<evidence type="ECO:0000256" key="3">
    <source>
        <dbReference type="ARBA" id="ARBA00023125"/>
    </source>
</evidence>
<dbReference type="KEGG" id="nec:KGD82_04045"/>
<name>A0A975LBB2_9ACTN</name>
<keyword evidence="8" id="KW-1185">Reference proteome</keyword>
<feature type="DNA-binding region" description="H-T-H motif" evidence="5">
    <location>
        <begin position="24"/>
        <end position="43"/>
    </location>
</feature>
<dbReference type="EMBL" id="CP074402">
    <property type="protein sequence ID" value="QVJ02052.1"/>
    <property type="molecule type" value="Genomic_DNA"/>
</dbReference>
<evidence type="ECO:0000259" key="6">
    <source>
        <dbReference type="PROSITE" id="PS50977"/>
    </source>
</evidence>
<evidence type="ECO:0000313" key="7">
    <source>
        <dbReference type="EMBL" id="QVJ02052.1"/>
    </source>
</evidence>
<dbReference type="GO" id="GO:0000976">
    <property type="term" value="F:transcription cis-regulatory region binding"/>
    <property type="evidence" value="ECO:0007669"/>
    <property type="project" value="TreeGrafter"/>
</dbReference>